<evidence type="ECO:0000313" key="3">
    <source>
        <dbReference type="Proteomes" id="UP001139462"/>
    </source>
</evidence>
<name>A0A9X1U5I1_9FLAO</name>
<proteinExistence type="predicted"/>
<accession>A0A9X1U5I1</accession>
<dbReference type="Pfam" id="PF13557">
    <property type="entry name" value="Phenol_MetA_deg"/>
    <property type="match status" value="1"/>
</dbReference>
<organism evidence="2 3">
    <name type="scientific">Aequorivita xiaoshiensis</name>
    <dbReference type="NCBI Taxonomy" id="2874476"/>
    <lineage>
        <taxon>Bacteria</taxon>
        <taxon>Pseudomonadati</taxon>
        <taxon>Bacteroidota</taxon>
        <taxon>Flavobacteriia</taxon>
        <taxon>Flavobacteriales</taxon>
        <taxon>Flavobacteriaceae</taxon>
        <taxon>Aequorivita</taxon>
    </lineage>
</organism>
<keyword evidence="3" id="KW-1185">Reference proteome</keyword>
<reference evidence="2" key="1">
    <citation type="submission" date="2021-09" db="EMBL/GenBank/DDBJ databases">
        <title>Genome of Aequorivita sp. strain F64183.</title>
        <authorList>
            <person name="Wang Y."/>
        </authorList>
    </citation>
    <scope>NUCLEOTIDE SEQUENCE</scope>
    <source>
        <strain evidence="2">F64183</strain>
    </source>
</reference>
<dbReference type="AlphaFoldDB" id="A0A9X1U5I1"/>
<feature type="region of interest" description="Disordered" evidence="1">
    <location>
        <begin position="304"/>
        <end position="330"/>
    </location>
</feature>
<feature type="compositionally biased region" description="Basic residues" evidence="1">
    <location>
        <begin position="306"/>
        <end position="317"/>
    </location>
</feature>
<gene>
    <name evidence="2" type="ORF">K8344_03695</name>
</gene>
<dbReference type="EMBL" id="JAIRBB010000002">
    <property type="protein sequence ID" value="MCG2430212.1"/>
    <property type="molecule type" value="Genomic_DNA"/>
</dbReference>
<dbReference type="Proteomes" id="UP001139462">
    <property type="component" value="Unassembled WGS sequence"/>
</dbReference>
<comment type="caution">
    <text evidence="2">The sequence shown here is derived from an EMBL/GenBank/DDBJ whole genome shotgun (WGS) entry which is preliminary data.</text>
</comment>
<protein>
    <submittedName>
        <fullName evidence="2">Transporter</fullName>
    </submittedName>
</protein>
<evidence type="ECO:0000256" key="1">
    <source>
        <dbReference type="SAM" id="MobiDB-lite"/>
    </source>
</evidence>
<dbReference type="InterPro" id="IPR025737">
    <property type="entry name" value="FApF"/>
</dbReference>
<dbReference type="RefSeq" id="WP_237606939.1">
    <property type="nucleotide sequence ID" value="NZ_JAIRBB010000002.1"/>
</dbReference>
<evidence type="ECO:0000313" key="2">
    <source>
        <dbReference type="EMBL" id="MCG2430212.1"/>
    </source>
</evidence>
<sequence length="330" mass="38096">MQIKLLFTLFITTIISQYSFGQYTEMINTNRPGVSQGAFSVGKNVLQFEAGMSLGKEKHSLLNTETNGLNIDYSIRYGFWKERLEVSFIGDFQSNNITYTNFTPEEKRSVANFKSNTLGLKYLIYDPYRKKVLEGPNLYSWKKNNRFQVEDLIPAVALYVGANFDYIDEDVVNPFVPPRDNTISPKFVLSTQNNWIGGWVFVTNLIVDRVTTDYPTYGYIVTLTHATNRYFSIFLENQGFKSDFYSDQLIRGGAAVLVNKDFHVDLSLTYSLKDTPSMFYGRVGAAYRFDMHKQDEYLEDEAKDKLKSKKDKKKEKKEKRLDDFTPDNNG</sequence>